<dbReference type="AlphaFoldDB" id="F2NYI3"/>
<name>F2NYI3_TRES6</name>
<proteinExistence type="predicted"/>
<organism evidence="1 2">
    <name type="scientific">Treponema succinifaciens (strain ATCC 33096 / DSM 2489 / 6091)</name>
    <dbReference type="NCBI Taxonomy" id="869209"/>
    <lineage>
        <taxon>Bacteria</taxon>
        <taxon>Pseudomonadati</taxon>
        <taxon>Spirochaetota</taxon>
        <taxon>Spirochaetia</taxon>
        <taxon>Spirochaetales</taxon>
        <taxon>Treponemataceae</taxon>
        <taxon>Treponema</taxon>
    </lineage>
</organism>
<reference evidence="2" key="1">
    <citation type="submission" date="2011-04" db="EMBL/GenBank/DDBJ databases">
        <title>The complete genome of plasmid of Treponema succinifaciens DSM 2489.</title>
        <authorList>
            <person name="Lucas S."/>
            <person name="Copeland A."/>
            <person name="Lapidus A."/>
            <person name="Bruce D."/>
            <person name="Goodwin L."/>
            <person name="Pitluck S."/>
            <person name="Peters L."/>
            <person name="Kyrpides N."/>
            <person name="Mavromatis K."/>
            <person name="Ivanova N."/>
            <person name="Ovchinnikova G."/>
            <person name="Teshima H."/>
            <person name="Detter J.C."/>
            <person name="Tapia R."/>
            <person name="Han C."/>
            <person name="Land M."/>
            <person name="Hauser L."/>
            <person name="Markowitz V."/>
            <person name="Cheng J.-F."/>
            <person name="Hugenholtz P."/>
            <person name="Woyke T."/>
            <person name="Wu D."/>
            <person name="Gronow S."/>
            <person name="Wellnitz S."/>
            <person name="Brambilla E."/>
            <person name="Klenk H.-P."/>
            <person name="Eisen J.A."/>
        </authorList>
    </citation>
    <scope>NUCLEOTIDE SEQUENCE [LARGE SCALE GENOMIC DNA]</scope>
    <source>
        <strain evidence="2">ATCC 33096 / DSM 2489 / 6091</strain>
        <plasmid evidence="2">Plasmid pTRESU01</plasmid>
    </source>
</reference>
<keyword evidence="1" id="KW-0614">Plasmid</keyword>
<evidence type="ECO:0000313" key="1">
    <source>
        <dbReference type="EMBL" id="AEB15482.1"/>
    </source>
</evidence>
<accession>F2NYI3</accession>
<dbReference type="Proteomes" id="UP000006852">
    <property type="component" value="Plasmid pTRESU01"/>
</dbReference>
<sequence>MNIKRILIFLLLLNFKVFANELYNDNEVSLSVEELINGEFKIVFSYRNDRLESHEISPTGYNSYWISDDILRLDFGSPFAPDVRSYFFSKRIKKISSRKKFATAIVDLKNYKVLCADIEISVEDIFSDNKKIVSLPTNAYISACKFFIVNDKSFFINNSLRLFYLANDESIQNIMIKLD</sequence>
<evidence type="ECO:0000313" key="2">
    <source>
        <dbReference type="Proteomes" id="UP000006852"/>
    </source>
</evidence>
<protein>
    <submittedName>
        <fullName evidence="1">Uncharacterized protein</fullName>
    </submittedName>
</protein>
<dbReference type="KEGG" id="tsu:Tresu_2621"/>
<dbReference type="HOGENOM" id="CLU_1502851_0_0_12"/>
<geneLocation type="plasmid" evidence="1 2">
    <name>pTRESU01</name>
</geneLocation>
<dbReference type="eggNOG" id="ENOG5032AUP">
    <property type="taxonomic scope" value="Bacteria"/>
</dbReference>
<keyword evidence="2" id="KW-1185">Reference proteome</keyword>
<dbReference type="RefSeq" id="WP_013702730.1">
    <property type="nucleotide sequence ID" value="NC_015386.1"/>
</dbReference>
<gene>
    <name evidence="1" type="ordered locus">Tresu_2621</name>
</gene>
<dbReference type="EMBL" id="CP002632">
    <property type="protein sequence ID" value="AEB15482.1"/>
    <property type="molecule type" value="Genomic_DNA"/>
</dbReference>
<dbReference type="GeneID" id="302999722"/>